<feature type="coiled-coil region" evidence="12">
    <location>
        <begin position="120"/>
        <end position="151"/>
    </location>
</feature>
<evidence type="ECO:0000256" key="2">
    <source>
        <dbReference type="ARBA" id="ARBA00004370"/>
    </source>
</evidence>
<comment type="subunit">
    <text evidence="11">Component of the mitochondrial contact site and cristae organizing system (MICOS) complex.</text>
</comment>
<dbReference type="GO" id="GO:0044284">
    <property type="term" value="C:mitochondrial crista junction"/>
    <property type="evidence" value="ECO:0007669"/>
    <property type="project" value="InterPro"/>
</dbReference>
<gene>
    <name evidence="13" type="ORF">NLU13_7521</name>
</gene>
<comment type="caution">
    <text evidence="13">The sequence shown here is derived from an EMBL/GenBank/DDBJ whole genome shotgun (WGS) entry which is preliminary data.</text>
</comment>
<keyword evidence="12" id="KW-0175">Coiled coil</keyword>
<keyword evidence="8" id="KW-0472">Membrane</keyword>
<keyword evidence="14" id="KW-1185">Reference proteome</keyword>
<dbReference type="GO" id="GO:0042407">
    <property type="term" value="P:cristae formation"/>
    <property type="evidence" value="ECO:0007669"/>
    <property type="project" value="InterPro"/>
</dbReference>
<comment type="function">
    <text evidence="1 11">Component of the MICOS complex, a large protein complex of the mitochondrial inner membrane that plays crucial roles in the maintenance of crista junctions, inner membrane architecture, and formation of contact sites to the outer membrane.</text>
</comment>
<evidence type="ECO:0000313" key="14">
    <source>
        <dbReference type="Proteomes" id="UP001175261"/>
    </source>
</evidence>
<dbReference type="Proteomes" id="UP001175261">
    <property type="component" value="Unassembled WGS sequence"/>
</dbReference>
<evidence type="ECO:0000256" key="1">
    <source>
        <dbReference type="ARBA" id="ARBA00002689"/>
    </source>
</evidence>
<protein>
    <recommendedName>
        <fullName evidence="4 11">MICOS complex subunit MIC12</fullName>
    </recommendedName>
    <alternativeName>
        <fullName evidence="10 11">Altered inheritance of mitochondria protein 5, mitochondrial</fullName>
    </alternativeName>
    <alternativeName>
        <fullName evidence="9 11">Found in mitochondrial proteome protein 51</fullName>
    </alternativeName>
</protein>
<proteinExistence type="inferred from homology"/>
<dbReference type="EMBL" id="JAPDFR010000007">
    <property type="protein sequence ID" value="KAK0385043.1"/>
    <property type="molecule type" value="Genomic_DNA"/>
</dbReference>
<evidence type="ECO:0000313" key="13">
    <source>
        <dbReference type="EMBL" id="KAK0385043.1"/>
    </source>
</evidence>
<accession>A0AA39GCY5</accession>
<evidence type="ECO:0000256" key="8">
    <source>
        <dbReference type="ARBA" id="ARBA00023136"/>
    </source>
</evidence>
<evidence type="ECO:0000256" key="5">
    <source>
        <dbReference type="ARBA" id="ARBA00022692"/>
    </source>
</evidence>
<evidence type="ECO:0000256" key="11">
    <source>
        <dbReference type="RuleBase" id="RU363010"/>
    </source>
</evidence>
<evidence type="ECO:0000256" key="4">
    <source>
        <dbReference type="ARBA" id="ARBA00018170"/>
    </source>
</evidence>
<keyword evidence="7 11" id="KW-0496">Mitochondrion</keyword>
<keyword evidence="11" id="KW-0999">Mitochondrion inner membrane</keyword>
<comment type="similarity">
    <text evidence="3 11">Belongs to the MICOS complex subunit Mic12 family.</text>
</comment>
<evidence type="ECO:0000256" key="9">
    <source>
        <dbReference type="ARBA" id="ARBA00032159"/>
    </source>
</evidence>
<evidence type="ECO:0000256" key="7">
    <source>
        <dbReference type="ARBA" id="ARBA00023128"/>
    </source>
</evidence>
<dbReference type="InterPro" id="IPR031463">
    <property type="entry name" value="Mic12"/>
</dbReference>
<keyword evidence="5" id="KW-0812">Transmembrane</keyword>
<evidence type="ECO:0000256" key="6">
    <source>
        <dbReference type="ARBA" id="ARBA00022989"/>
    </source>
</evidence>
<keyword evidence="6" id="KW-1133">Transmembrane helix</keyword>
<dbReference type="AlphaFoldDB" id="A0AA39GCY5"/>
<evidence type="ECO:0000256" key="3">
    <source>
        <dbReference type="ARBA" id="ARBA00009188"/>
    </source>
</evidence>
<reference evidence="13" key="1">
    <citation type="submission" date="2022-10" db="EMBL/GenBank/DDBJ databases">
        <title>Determination and structural analysis of whole genome sequence of Sarocladium strictum F4-1.</title>
        <authorList>
            <person name="Hu L."/>
            <person name="Jiang Y."/>
        </authorList>
    </citation>
    <scope>NUCLEOTIDE SEQUENCE</scope>
    <source>
        <strain evidence="13">F4-1</strain>
    </source>
</reference>
<evidence type="ECO:0000256" key="10">
    <source>
        <dbReference type="ARBA" id="ARBA00032985"/>
    </source>
</evidence>
<sequence>MGFVSGFTGGVTLTLSAAYLSILAHQRTREHQSAPLRASAIDVHELIDPRKEQPLPPTRSELAAAERAHSVEAVKDRWNQEVENAARWVQHTDWDDVRATAEASVAKLWSNIFSEAGAEAEKAQAKLEPLEKKAKAKIEQAEQNIASAAKGAFEKAKQTTREAESAAILAASKAKHKADAEAAKVEAAVEEESTQAKGWFASALDKGKQMAGAATTPVGVADVEIATDGLKPLTPVQKALRERYQRPEAKHNKTVEQALKERYTPIDKRDNTVLRGI</sequence>
<dbReference type="GO" id="GO:0061617">
    <property type="term" value="C:MICOS complex"/>
    <property type="evidence" value="ECO:0007669"/>
    <property type="project" value="UniProtKB-UniRule"/>
</dbReference>
<evidence type="ECO:0000256" key="12">
    <source>
        <dbReference type="SAM" id="Coils"/>
    </source>
</evidence>
<dbReference type="Pfam" id="PF17050">
    <property type="entry name" value="AIM5"/>
    <property type="match status" value="1"/>
</dbReference>
<organism evidence="13 14">
    <name type="scientific">Sarocladium strictum</name>
    <name type="common">Black bundle disease fungus</name>
    <name type="synonym">Acremonium strictum</name>
    <dbReference type="NCBI Taxonomy" id="5046"/>
    <lineage>
        <taxon>Eukaryota</taxon>
        <taxon>Fungi</taxon>
        <taxon>Dikarya</taxon>
        <taxon>Ascomycota</taxon>
        <taxon>Pezizomycotina</taxon>
        <taxon>Sordariomycetes</taxon>
        <taxon>Hypocreomycetidae</taxon>
        <taxon>Hypocreales</taxon>
        <taxon>Sarocladiaceae</taxon>
        <taxon>Sarocladium</taxon>
    </lineage>
</organism>
<comment type="subcellular location">
    <subcellularLocation>
        <location evidence="2">Membrane</location>
    </subcellularLocation>
    <subcellularLocation>
        <location evidence="11">Mitochondrion inner membrane</location>
        <topology evidence="11">Single-pass membrane protein</topology>
    </subcellularLocation>
</comment>
<name>A0AA39GCY5_SARSR</name>